<organism evidence="3 4">
    <name type="scientific">Candidatus Thermofonsia Clade 1 bacterium</name>
    <dbReference type="NCBI Taxonomy" id="2364210"/>
    <lineage>
        <taxon>Bacteria</taxon>
        <taxon>Bacillati</taxon>
        <taxon>Chloroflexota</taxon>
        <taxon>Candidatus Thermofontia</taxon>
        <taxon>Candidatus Thermofonsia Clade 1</taxon>
    </lineage>
</organism>
<evidence type="ECO:0000256" key="2">
    <source>
        <dbReference type="SAM" id="Phobius"/>
    </source>
</evidence>
<keyword evidence="2" id="KW-0812">Transmembrane</keyword>
<feature type="compositionally biased region" description="Low complexity" evidence="1">
    <location>
        <begin position="191"/>
        <end position="217"/>
    </location>
</feature>
<feature type="region of interest" description="Disordered" evidence="1">
    <location>
        <begin position="253"/>
        <end position="322"/>
    </location>
</feature>
<keyword evidence="2" id="KW-0472">Membrane</keyword>
<evidence type="ECO:0000313" key="4">
    <source>
        <dbReference type="Proteomes" id="UP000229681"/>
    </source>
</evidence>
<dbReference type="EMBL" id="PGTM01000041">
    <property type="protein sequence ID" value="PJF36617.1"/>
    <property type="molecule type" value="Genomic_DNA"/>
</dbReference>
<dbReference type="SUPFAM" id="SSF48452">
    <property type="entry name" value="TPR-like"/>
    <property type="match status" value="1"/>
</dbReference>
<dbReference type="AlphaFoldDB" id="A0A2M8PGE3"/>
<dbReference type="Gene3D" id="1.25.40.10">
    <property type="entry name" value="Tetratricopeptide repeat domain"/>
    <property type="match status" value="1"/>
</dbReference>
<feature type="transmembrane region" description="Helical" evidence="2">
    <location>
        <begin position="350"/>
        <end position="373"/>
    </location>
</feature>
<accession>A0A2M8PGE3</accession>
<gene>
    <name evidence="3" type="ORF">CUN49_04450</name>
</gene>
<feature type="region of interest" description="Disordered" evidence="1">
    <location>
        <begin position="187"/>
        <end position="225"/>
    </location>
</feature>
<sequence>MPPDLNAMLQRAIAYAKANRKAEARQLLEQIVNIDQMNEQAWLWLSACVDTVEEQTICLENVLDINPNNQKARKGLQALQARSAPPAADPFASSPFSAASAPDPFADSPFSVSEPPVASTPTSVEWGKSSGAEPARSSVPAFSDEDYDAWLASLPLGTSNSVFTSARPSEAPFSAPADQFAEDLDNFDFGSAYTPAPSAPAASDEPSEPFSFSTPSPLGHTDSPLFAEENAESPFLKTLDDEMLLEELQPDLSLYEPPESLDVRPFEEGDDAPLSPEDILKAEEPAPMPAAPVPPRPRIVPPSLSSGALGKKRGQLGVRTSSPVASSDPFALIPEEIQAPKGLPIQLQKLPLGLVALGAANAVALLVLIINLFA</sequence>
<dbReference type="InterPro" id="IPR011990">
    <property type="entry name" value="TPR-like_helical_dom_sf"/>
</dbReference>
<evidence type="ECO:0000256" key="1">
    <source>
        <dbReference type="SAM" id="MobiDB-lite"/>
    </source>
</evidence>
<feature type="region of interest" description="Disordered" evidence="1">
    <location>
        <begin position="76"/>
        <end position="140"/>
    </location>
</feature>
<feature type="compositionally biased region" description="Low complexity" evidence="1">
    <location>
        <begin position="83"/>
        <end position="111"/>
    </location>
</feature>
<keyword evidence="2" id="KW-1133">Transmembrane helix</keyword>
<name>A0A2M8PGE3_9CHLR</name>
<proteinExistence type="predicted"/>
<protein>
    <recommendedName>
        <fullName evidence="5">Tetratricopeptide repeat protein</fullName>
    </recommendedName>
</protein>
<comment type="caution">
    <text evidence="3">The sequence shown here is derived from an EMBL/GenBank/DDBJ whole genome shotgun (WGS) entry which is preliminary data.</text>
</comment>
<evidence type="ECO:0008006" key="5">
    <source>
        <dbReference type="Google" id="ProtNLM"/>
    </source>
</evidence>
<dbReference type="Proteomes" id="UP000229681">
    <property type="component" value="Unassembled WGS sequence"/>
</dbReference>
<feature type="compositionally biased region" description="Pro residues" evidence="1">
    <location>
        <begin position="286"/>
        <end position="300"/>
    </location>
</feature>
<reference evidence="3 4" key="1">
    <citation type="submission" date="2017-11" db="EMBL/GenBank/DDBJ databases">
        <title>Evolution of Phototrophy in the Chloroflexi Phylum Driven by Horizontal Gene Transfer.</title>
        <authorList>
            <person name="Ward L.M."/>
            <person name="Hemp J."/>
            <person name="Shih P.M."/>
            <person name="Mcglynn S.E."/>
            <person name="Fischer W."/>
        </authorList>
    </citation>
    <scope>NUCLEOTIDE SEQUENCE [LARGE SCALE GENOMIC DNA]</scope>
    <source>
        <strain evidence="3">JP3_13</strain>
    </source>
</reference>
<evidence type="ECO:0000313" key="3">
    <source>
        <dbReference type="EMBL" id="PJF36617.1"/>
    </source>
</evidence>